<dbReference type="AlphaFoldDB" id="A0A835WR90"/>
<feature type="compositionally biased region" description="Gly residues" evidence="5">
    <location>
        <begin position="607"/>
        <end position="638"/>
    </location>
</feature>
<dbReference type="PANTHER" id="PTHR24113:SF12">
    <property type="entry name" value="RAN GTPASE-ACTIVATING PROTEIN 1"/>
    <property type="match status" value="1"/>
</dbReference>
<dbReference type="SUPFAM" id="SSF52047">
    <property type="entry name" value="RNI-like"/>
    <property type="match status" value="1"/>
</dbReference>
<dbReference type="SMART" id="SM00368">
    <property type="entry name" value="LRR_RI"/>
    <property type="match status" value="7"/>
</dbReference>
<evidence type="ECO:0000256" key="1">
    <source>
        <dbReference type="ARBA" id="ARBA00004430"/>
    </source>
</evidence>
<organism evidence="6 7">
    <name type="scientific">Chlamydomonas schloesseri</name>
    <dbReference type="NCBI Taxonomy" id="2026947"/>
    <lineage>
        <taxon>Eukaryota</taxon>
        <taxon>Viridiplantae</taxon>
        <taxon>Chlorophyta</taxon>
        <taxon>core chlorophytes</taxon>
        <taxon>Chlorophyceae</taxon>
        <taxon>CS clade</taxon>
        <taxon>Chlamydomonadales</taxon>
        <taxon>Chlamydomonadaceae</taxon>
        <taxon>Chlamydomonas</taxon>
    </lineage>
</organism>
<dbReference type="OrthoDB" id="120976at2759"/>
<feature type="region of interest" description="Disordered" evidence="5">
    <location>
        <begin position="591"/>
        <end position="729"/>
    </location>
</feature>
<evidence type="ECO:0000313" key="7">
    <source>
        <dbReference type="Proteomes" id="UP000613740"/>
    </source>
</evidence>
<feature type="region of interest" description="Disordered" evidence="5">
    <location>
        <begin position="882"/>
        <end position="904"/>
    </location>
</feature>
<dbReference type="GO" id="GO:0031267">
    <property type="term" value="F:small GTPase binding"/>
    <property type="evidence" value="ECO:0007669"/>
    <property type="project" value="TreeGrafter"/>
</dbReference>
<dbReference type="InterPro" id="IPR001611">
    <property type="entry name" value="Leu-rich_rpt"/>
</dbReference>
<dbReference type="GO" id="GO:0005096">
    <property type="term" value="F:GTPase activator activity"/>
    <property type="evidence" value="ECO:0007669"/>
    <property type="project" value="UniProtKB-KW"/>
</dbReference>
<dbReference type="GO" id="GO:0048471">
    <property type="term" value="C:perinuclear region of cytoplasm"/>
    <property type="evidence" value="ECO:0007669"/>
    <property type="project" value="TreeGrafter"/>
</dbReference>
<keyword evidence="2" id="KW-0343">GTPase activation</keyword>
<evidence type="ECO:0000256" key="3">
    <source>
        <dbReference type="ARBA" id="ARBA00022614"/>
    </source>
</evidence>
<evidence type="ECO:0000256" key="2">
    <source>
        <dbReference type="ARBA" id="ARBA00022468"/>
    </source>
</evidence>
<proteinExistence type="predicted"/>
<keyword evidence="7" id="KW-1185">Reference proteome</keyword>
<evidence type="ECO:0000313" key="6">
    <source>
        <dbReference type="EMBL" id="KAG2451426.1"/>
    </source>
</evidence>
<reference evidence="6" key="1">
    <citation type="journal article" date="2020" name="bioRxiv">
        <title>Comparative genomics of Chlamydomonas.</title>
        <authorList>
            <person name="Craig R.J."/>
            <person name="Hasan A.R."/>
            <person name="Ness R.W."/>
            <person name="Keightley P.D."/>
        </authorList>
    </citation>
    <scope>NUCLEOTIDE SEQUENCE</scope>
    <source>
        <strain evidence="6">CCAP 11/173</strain>
    </source>
</reference>
<name>A0A835WR90_9CHLO</name>
<dbReference type="Proteomes" id="UP000613740">
    <property type="component" value="Unassembled WGS sequence"/>
</dbReference>
<evidence type="ECO:0000256" key="5">
    <source>
        <dbReference type="SAM" id="MobiDB-lite"/>
    </source>
</evidence>
<comment type="caution">
    <text evidence="6">The sequence shown here is derived from an EMBL/GenBank/DDBJ whole genome shotgun (WGS) entry which is preliminary data.</text>
</comment>
<dbReference type="Gene3D" id="3.80.10.10">
    <property type="entry name" value="Ribonuclease Inhibitor"/>
    <property type="match status" value="3"/>
</dbReference>
<accession>A0A835WR90</accession>
<gene>
    <name evidence="6" type="ORF">HYH02_004025</name>
</gene>
<dbReference type="InterPro" id="IPR027038">
    <property type="entry name" value="RanGap"/>
</dbReference>
<keyword evidence="3" id="KW-0433">Leucine-rich repeat</keyword>
<keyword evidence="4" id="KW-0677">Repeat</keyword>
<dbReference type="GO" id="GO:0005930">
    <property type="term" value="C:axoneme"/>
    <property type="evidence" value="ECO:0007669"/>
    <property type="project" value="UniProtKB-SubCell"/>
</dbReference>
<evidence type="ECO:0000256" key="4">
    <source>
        <dbReference type="ARBA" id="ARBA00022737"/>
    </source>
</evidence>
<comment type="subcellular location">
    <subcellularLocation>
        <location evidence="1">Cytoplasm</location>
        <location evidence="1">Cytoskeleton</location>
        <location evidence="1">Cilium axoneme</location>
    </subcellularLocation>
</comment>
<dbReference type="EMBL" id="JAEHOD010000008">
    <property type="protein sequence ID" value="KAG2451426.1"/>
    <property type="molecule type" value="Genomic_DNA"/>
</dbReference>
<feature type="compositionally biased region" description="Low complexity" evidence="5">
    <location>
        <begin position="882"/>
        <end position="896"/>
    </location>
</feature>
<dbReference type="GO" id="GO:0005829">
    <property type="term" value="C:cytosol"/>
    <property type="evidence" value="ECO:0007669"/>
    <property type="project" value="TreeGrafter"/>
</dbReference>
<dbReference type="InterPro" id="IPR032675">
    <property type="entry name" value="LRR_dom_sf"/>
</dbReference>
<dbReference type="PANTHER" id="PTHR24113">
    <property type="entry name" value="RAN GTPASE-ACTIVATING PROTEIN 1"/>
    <property type="match status" value="1"/>
</dbReference>
<dbReference type="Pfam" id="PF13516">
    <property type="entry name" value="LRR_6"/>
    <property type="match status" value="3"/>
</dbReference>
<protein>
    <submittedName>
        <fullName evidence="6">Uncharacterized protein</fullName>
    </submittedName>
</protein>
<dbReference type="GO" id="GO:0006913">
    <property type="term" value="P:nucleocytoplasmic transport"/>
    <property type="evidence" value="ECO:0007669"/>
    <property type="project" value="TreeGrafter"/>
</dbReference>
<dbReference type="GO" id="GO:0005634">
    <property type="term" value="C:nucleus"/>
    <property type="evidence" value="ECO:0007669"/>
    <property type="project" value="TreeGrafter"/>
</dbReference>
<sequence length="993" mass="96519">MPATVADPTKREISGFFLSQEKFGAHLAALASPACGTASLRLFHNEPQHTAAVLQALRDNTSVTSLDIFELDPASADMLASLLSNNARLTSLAIHHAHGADAAARLAAGLAANAGLTQLHFSQLDARGVTAIANAIGAWANSAAGAGAARLQHLRLDKSLLNAEAAAALAAALGPQAAALARLEVVESDMGGGAAATLLGSPAWAALTAALTELDLSGCHLGPQAGELLGCFLATPGCRLAALALPNNRLLGPSGAAALAAGLAANASLRRLDLANCGVTAPGVVALAAALRPEAGAGGAAAPPPLQHLCLNDNAAGAEGLLALLCAMSPFPLPQALPQQQPGLLLPCGLRTLHLDANQVRGADLAEALGVAAPPKILAPAAAAVHQQAVAMAAAARDARAAATAAAASAASAEDAGAAAAAAAARRFVHVTGPLEQLSLGGNALYDVGTTALAAALGGAPALESLDLRENGISDAGVAALLPLVGGGGADGRRVLGGASRRGSAGGGGSCGAAGGGASAAAGGLQGLVLDGNRIHNAGGQALLEAVTAAPGLWRFSAEANKLTDPALRLSLTQLSQLRAARHSQLVVLGRQYSSSSSSSGEDPEGGQNGGRRSGGGGGGADSARRGSGGGGGGGGGSHRSSMEEEDRPPQHQNGGGHGHGHVAANAMDLDGPQQQDHQHQHQHHQHKHRLDDEANGHNGDGDGGSSSGDERRPSGGGRNVAARAGLNGGPHDIHVSAGAQATAAAAAAMLAATAAAADRGAAGYGAGLAPMDVTGNGNGCDTTQTGAVRCHLQAMAVGSPHLPCGDGGGLGGGCGGAHPMAIDSQPCMPSSSAGCGAGLGGAARPPSVGGVSSRDSSLFGSYDPPSHMEAHGCFRSSSSSGVAAAAGSMPPRSGNAGAGGRFGSSSGGGGGGLLATSPPPAMCYVNAMTGVGGAGSVGVSKQAAVAGGGGHGGHGAGGGHDFTSTPQQILPACRRPRYKPLTPEQQRMFEDF</sequence>